<dbReference type="AlphaFoldDB" id="A0A835Z7E8"/>
<gene>
    <name evidence="1" type="ORF">JKP88DRAFT_255736</name>
</gene>
<evidence type="ECO:0000313" key="1">
    <source>
        <dbReference type="EMBL" id="KAG5183648.1"/>
    </source>
</evidence>
<reference evidence="1" key="1">
    <citation type="submission" date="2021-02" db="EMBL/GenBank/DDBJ databases">
        <title>First Annotated Genome of the Yellow-green Alga Tribonema minus.</title>
        <authorList>
            <person name="Mahan K.M."/>
        </authorList>
    </citation>
    <scope>NUCLEOTIDE SEQUENCE</scope>
    <source>
        <strain evidence="1">UTEX B ZZ1240</strain>
    </source>
</reference>
<protein>
    <submittedName>
        <fullName evidence="1">Uncharacterized protein</fullName>
    </submittedName>
</protein>
<dbReference type="Proteomes" id="UP000664859">
    <property type="component" value="Unassembled WGS sequence"/>
</dbReference>
<sequence length="249" mass="26685">MAVACWASVKFAKPDPNPIPNPSPSPSPRGSDTSAMCTDVHVCRVHCRRACDARFLRKIRSVDVQFSMCRAQVYYCGDRVRARTGARGVNTLRHSATTSFSSLHMQLPRVMLLSGFTRDFMCAVAPLQDRLRVPHNALLPPASRIAANLLSAERGVAAKRAAAAAAAADDGRTAAAAVCAQSHAVIEDCALLCPTPRSSSRRGWCATAATAKYTQNHSGGSKGDLAVANEMSRVRVRPRSFDIPAHATE</sequence>
<name>A0A835Z7E8_9STRA</name>
<proteinExistence type="predicted"/>
<dbReference type="EMBL" id="JAFCMP010000194">
    <property type="protein sequence ID" value="KAG5183648.1"/>
    <property type="molecule type" value="Genomic_DNA"/>
</dbReference>
<comment type="caution">
    <text evidence="1">The sequence shown here is derived from an EMBL/GenBank/DDBJ whole genome shotgun (WGS) entry which is preliminary data.</text>
</comment>
<keyword evidence="2" id="KW-1185">Reference proteome</keyword>
<organism evidence="1 2">
    <name type="scientific">Tribonema minus</name>
    <dbReference type="NCBI Taxonomy" id="303371"/>
    <lineage>
        <taxon>Eukaryota</taxon>
        <taxon>Sar</taxon>
        <taxon>Stramenopiles</taxon>
        <taxon>Ochrophyta</taxon>
        <taxon>PX clade</taxon>
        <taxon>Xanthophyceae</taxon>
        <taxon>Tribonematales</taxon>
        <taxon>Tribonemataceae</taxon>
        <taxon>Tribonema</taxon>
    </lineage>
</organism>
<evidence type="ECO:0000313" key="2">
    <source>
        <dbReference type="Proteomes" id="UP000664859"/>
    </source>
</evidence>
<accession>A0A835Z7E8</accession>